<feature type="domain" description="DUF1254" evidence="2">
    <location>
        <begin position="62"/>
        <end position="192"/>
    </location>
</feature>
<evidence type="ECO:0000313" key="3">
    <source>
        <dbReference type="EMBL" id="MEJ8810983.1"/>
    </source>
</evidence>
<sequence>MAHVITGPDTQVRLSDDYVRLVARDAFFWAWPIVNVCSRRGAFARLPHQMLLGGVLPVGPANTLTMLTDYVSPSQRAVACPNQDVVYGHAIVALDVSPVVVQVPDFGSRFWFIQVLDSRTDSFAELGSMYGTPPGFYLLAGPNWVGAVPKGIQKVFVSQTSTGVVIPRVFREDTPEDLQAVQAVINQIGLYPVEAFDGRMKFMDWRQVPVSPQAQETDVNGSETRWVRPEKFLDMLPIALADARPLPGEAARYAQVLAVAEAARNDQRLKAVFNEAVAAAERELVDPLFQFRNFGRPLPHHWSTIANGACFGTDYFMRTAVAKSNIFVSKQNETKYFYQDLDADGNRLNSAHRYTVTFAAGQTPPVRGFWSLSLYNRHHFFAANALSRFSVGTKSPTLRYAADGSLTILVQAALPDAAREGNWLPAPPDGASDFSLCIRLYWPEGSVLEGRWTPPAVLRQHASE</sequence>
<organism evidence="3 4">
    <name type="scientific">Variovorax ureilyticus</name>
    <dbReference type="NCBI Taxonomy" id="1836198"/>
    <lineage>
        <taxon>Bacteria</taxon>
        <taxon>Pseudomonadati</taxon>
        <taxon>Pseudomonadota</taxon>
        <taxon>Betaproteobacteria</taxon>
        <taxon>Burkholderiales</taxon>
        <taxon>Comamonadaceae</taxon>
        <taxon>Variovorax</taxon>
    </lineage>
</organism>
<proteinExistence type="predicted"/>
<accession>A0ABU8VBE8</accession>
<dbReference type="InterPro" id="IPR010621">
    <property type="entry name" value="DUF1214"/>
</dbReference>
<dbReference type="Proteomes" id="UP001365846">
    <property type="component" value="Unassembled WGS sequence"/>
</dbReference>
<dbReference type="EMBL" id="JBBKZU010000003">
    <property type="protein sequence ID" value="MEJ8810983.1"/>
    <property type="molecule type" value="Genomic_DNA"/>
</dbReference>
<dbReference type="PANTHER" id="PTHR36509:SF2">
    <property type="entry name" value="BLL3101 PROTEIN"/>
    <property type="match status" value="1"/>
</dbReference>
<dbReference type="InterPro" id="IPR010679">
    <property type="entry name" value="DUF1254"/>
</dbReference>
<dbReference type="SUPFAM" id="SSF160935">
    <property type="entry name" value="VPA0735-like"/>
    <property type="match status" value="1"/>
</dbReference>
<protein>
    <submittedName>
        <fullName evidence="3">DUF1254 domain-containing protein</fullName>
    </submittedName>
</protein>
<dbReference type="Pfam" id="PF06863">
    <property type="entry name" value="DUF1254"/>
    <property type="match status" value="1"/>
</dbReference>
<evidence type="ECO:0000259" key="1">
    <source>
        <dbReference type="Pfam" id="PF06742"/>
    </source>
</evidence>
<dbReference type="InterPro" id="IPR037049">
    <property type="entry name" value="DUF1214_C_sf"/>
</dbReference>
<name>A0ABU8VBE8_9BURK</name>
<evidence type="ECO:0000259" key="2">
    <source>
        <dbReference type="Pfam" id="PF06863"/>
    </source>
</evidence>
<dbReference type="Gene3D" id="2.60.120.600">
    <property type="entry name" value="Domain of unknown function DUF1214, C-terminal domain"/>
    <property type="match status" value="1"/>
</dbReference>
<gene>
    <name evidence="3" type="ORF">WKW77_07870</name>
</gene>
<dbReference type="RefSeq" id="WP_340356302.1">
    <property type="nucleotide sequence ID" value="NZ_JBBKZU010000003.1"/>
</dbReference>
<dbReference type="Gene3D" id="2.60.40.1610">
    <property type="entry name" value="Domain of unknown function DUF1254"/>
    <property type="match status" value="1"/>
</dbReference>
<dbReference type="PANTHER" id="PTHR36509">
    <property type="entry name" value="BLL3101 PROTEIN"/>
    <property type="match status" value="1"/>
</dbReference>
<evidence type="ECO:0000313" key="4">
    <source>
        <dbReference type="Proteomes" id="UP001365846"/>
    </source>
</evidence>
<reference evidence="3 4" key="1">
    <citation type="submission" date="2024-03" db="EMBL/GenBank/DDBJ databases">
        <title>Novel species of the genus Variovorax.</title>
        <authorList>
            <person name="Liu Q."/>
            <person name="Xin Y.-H."/>
        </authorList>
    </citation>
    <scope>NUCLEOTIDE SEQUENCE [LARGE SCALE GENOMIC DNA]</scope>
    <source>
        <strain evidence="3 4">KACC 18899</strain>
    </source>
</reference>
<keyword evidence="4" id="KW-1185">Reference proteome</keyword>
<dbReference type="Pfam" id="PF06742">
    <property type="entry name" value="DUF1214"/>
    <property type="match status" value="1"/>
</dbReference>
<comment type="caution">
    <text evidence="3">The sequence shown here is derived from an EMBL/GenBank/DDBJ whole genome shotgun (WGS) entry which is preliminary data.</text>
</comment>
<feature type="domain" description="DUF1214" evidence="1">
    <location>
        <begin position="334"/>
        <end position="444"/>
    </location>
</feature>
<dbReference type="InterPro" id="IPR037050">
    <property type="entry name" value="DUF1254_sf"/>
</dbReference>